<accession>A0AAW2GWX5</accession>
<protein>
    <submittedName>
        <fullName evidence="2">Uncharacterized protein</fullName>
    </submittedName>
</protein>
<name>A0AAW2GWX5_9HYME</name>
<evidence type="ECO:0000256" key="1">
    <source>
        <dbReference type="SAM" id="MobiDB-lite"/>
    </source>
</evidence>
<gene>
    <name evidence="2" type="ORF">PUN28_002989</name>
</gene>
<feature type="compositionally biased region" description="Basic and acidic residues" evidence="1">
    <location>
        <begin position="8"/>
        <end position="25"/>
    </location>
</feature>
<keyword evidence="3" id="KW-1185">Reference proteome</keyword>
<reference evidence="2 3" key="1">
    <citation type="submission" date="2023-03" db="EMBL/GenBank/DDBJ databases">
        <title>High recombination rates correlate with genetic variation in Cardiocondyla obscurior ants.</title>
        <authorList>
            <person name="Errbii M."/>
        </authorList>
    </citation>
    <scope>NUCLEOTIDE SEQUENCE [LARGE SCALE GENOMIC DNA]</scope>
    <source>
        <strain evidence="2">Alpha-2009</strain>
        <tissue evidence="2">Whole body</tissue>
    </source>
</reference>
<dbReference type="AlphaFoldDB" id="A0AAW2GWX5"/>
<feature type="region of interest" description="Disordered" evidence="1">
    <location>
        <begin position="1"/>
        <end position="71"/>
    </location>
</feature>
<organism evidence="2 3">
    <name type="scientific">Cardiocondyla obscurior</name>
    <dbReference type="NCBI Taxonomy" id="286306"/>
    <lineage>
        <taxon>Eukaryota</taxon>
        <taxon>Metazoa</taxon>
        <taxon>Ecdysozoa</taxon>
        <taxon>Arthropoda</taxon>
        <taxon>Hexapoda</taxon>
        <taxon>Insecta</taxon>
        <taxon>Pterygota</taxon>
        <taxon>Neoptera</taxon>
        <taxon>Endopterygota</taxon>
        <taxon>Hymenoptera</taxon>
        <taxon>Apocrita</taxon>
        <taxon>Aculeata</taxon>
        <taxon>Formicoidea</taxon>
        <taxon>Formicidae</taxon>
        <taxon>Myrmicinae</taxon>
        <taxon>Cardiocondyla</taxon>
    </lineage>
</organism>
<proteinExistence type="predicted"/>
<evidence type="ECO:0000313" key="2">
    <source>
        <dbReference type="EMBL" id="KAL0131816.1"/>
    </source>
</evidence>
<comment type="caution">
    <text evidence="2">The sequence shown here is derived from an EMBL/GenBank/DDBJ whole genome shotgun (WGS) entry which is preliminary data.</text>
</comment>
<dbReference type="EMBL" id="JADYXP020000002">
    <property type="protein sequence ID" value="KAL0131816.1"/>
    <property type="molecule type" value="Genomic_DNA"/>
</dbReference>
<feature type="compositionally biased region" description="Basic and acidic residues" evidence="1">
    <location>
        <begin position="45"/>
        <end position="58"/>
    </location>
</feature>
<dbReference type="Proteomes" id="UP001430953">
    <property type="component" value="Unassembled WGS sequence"/>
</dbReference>
<evidence type="ECO:0000313" key="3">
    <source>
        <dbReference type="Proteomes" id="UP001430953"/>
    </source>
</evidence>
<sequence length="71" mass="8134">MHGRRQSLGREDDASDRSRTVENRHGNRRRRGSARTIEEVVTNKVAEERIRVADRSALRDAPSLDRSPAPR</sequence>